<organism evidence="2 3">
    <name type="scientific">Bradyrhizobium algeriense</name>
    <dbReference type="NCBI Taxonomy" id="634784"/>
    <lineage>
        <taxon>Bacteria</taxon>
        <taxon>Pseudomonadati</taxon>
        <taxon>Pseudomonadota</taxon>
        <taxon>Alphaproteobacteria</taxon>
        <taxon>Hyphomicrobiales</taxon>
        <taxon>Nitrobacteraceae</taxon>
        <taxon>Bradyrhizobium</taxon>
    </lineage>
</organism>
<keyword evidence="1" id="KW-0812">Transmembrane</keyword>
<evidence type="ECO:0000256" key="1">
    <source>
        <dbReference type="SAM" id="Phobius"/>
    </source>
</evidence>
<keyword evidence="1" id="KW-1133">Transmembrane helix</keyword>
<evidence type="ECO:0000313" key="3">
    <source>
        <dbReference type="Proteomes" id="UP001364224"/>
    </source>
</evidence>
<reference evidence="2 3" key="1">
    <citation type="submission" date="2024-02" db="EMBL/GenBank/DDBJ databases">
        <title>Adaptive strategies in a cosmopolitan and abundant soil bacterium.</title>
        <authorList>
            <person name="Carini P."/>
        </authorList>
    </citation>
    <scope>NUCLEOTIDE SEQUENCE [LARGE SCALE GENOMIC DNA]</scope>
    <source>
        <strain evidence="2 3">AZCC 1608</strain>
    </source>
</reference>
<proteinExistence type="predicted"/>
<feature type="transmembrane region" description="Helical" evidence="1">
    <location>
        <begin position="12"/>
        <end position="39"/>
    </location>
</feature>
<keyword evidence="3" id="KW-1185">Reference proteome</keyword>
<accession>A0ABU8BGZ4</accession>
<protein>
    <submittedName>
        <fullName evidence="2">Uncharacterized protein</fullName>
    </submittedName>
</protein>
<dbReference type="EMBL" id="JAZHRV010000001">
    <property type="protein sequence ID" value="MEH2557376.1"/>
    <property type="molecule type" value="Genomic_DNA"/>
</dbReference>
<dbReference type="RefSeq" id="WP_334376150.1">
    <property type="nucleotide sequence ID" value="NZ_JAZHRV010000001.1"/>
</dbReference>
<gene>
    <name evidence="2" type="ORF">V1286_004905</name>
</gene>
<dbReference type="Proteomes" id="UP001364224">
    <property type="component" value="Unassembled WGS sequence"/>
</dbReference>
<sequence length="40" mass="4541">MPVLKEQKVLVARIILALVALNLLFLFIELAINVVRVYFG</sequence>
<comment type="caution">
    <text evidence="2">The sequence shown here is derived from an EMBL/GenBank/DDBJ whole genome shotgun (WGS) entry which is preliminary data.</text>
</comment>
<name>A0ABU8BGZ4_9BRAD</name>
<evidence type="ECO:0000313" key="2">
    <source>
        <dbReference type="EMBL" id="MEH2557376.1"/>
    </source>
</evidence>
<keyword evidence="1" id="KW-0472">Membrane</keyword>